<evidence type="ECO:0000256" key="2">
    <source>
        <dbReference type="ARBA" id="ARBA00009178"/>
    </source>
</evidence>
<name>A0A5E4G530_PRUDU</name>
<accession>A0A5E4G530</accession>
<evidence type="ECO:0000256" key="3">
    <source>
        <dbReference type="ARBA" id="ARBA00022525"/>
    </source>
</evidence>
<dbReference type="Pfam" id="PF05498">
    <property type="entry name" value="RALF"/>
    <property type="match status" value="1"/>
</dbReference>
<dbReference type="GO" id="GO:0005179">
    <property type="term" value="F:hormone activity"/>
    <property type="evidence" value="ECO:0007669"/>
    <property type="project" value="UniProtKB-KW"/>
</dbReference>
<dbReference type="Proteomes" id="UP000327085">
    <property type="component" value="Chromosome 1"/>
</dbReference>
<dbReference type="FunCoup" id="A0A5E4G530">
    <property type="interactions" value="24"/>
</dbReference>
<feature type="chain" id="PRO_5023030126" evidence="7">
    <location>
        <begin position="33"/>
        <end position="211"/>
    </location>
</feature>
<dbReference type="GO" id="GO:0019722">
    <property type="term" value="P:calcium-mediated signaling"/>
    <property type="evidence" value="ECO:0007669"/>
    <property type="project" value="TreeGrafter"/>
</dbReference>
<comment type="similarity">
    <text evidence="2">Belongs to the plant rapid alkalinization factor (RALF) family.</text>
</comment>
<dbReference type="Gramene" id="VVA34901">
    <property type="protein sequence ID" value="VVA34901"/>
    <property type="gene ID" value="Prudul26B028653"/>
</dbReference>
<reference evidence="9" key="1">
    <citation type="journal article" date="2020" name="Plant J.">
        <title>Transposons played a major role in the diversification between the closely related almond and peach genomes: results from the almond genome sequence.</title>
        <authorList>
            <person name="Alioto T."/>
            <person name="Alexiou K.G."/>
            <person name="Bardil A."/>
            <person name="Barteri F."/>
            <person name="Castanera R."/>
            <person name="Cruz F."/>
            <person name="Dhingra A."/>
            <person name="Duval H."/>
            <person name="Fernandez I Marti A."/>
            <person name="Frias L."/>
            <person name="Galan B."/>
            <person name="Garcia J.L."/>
            <person name="Howad W."/>
            <person name="Gomez-Garrido J."/>
            <person name="Gut M."/>
            <person name="Julca I."/>
            <person name="Morata J."/>
            <person name="Puigdomenech P."/>
            <person name="Ribeca P."/>
            <person name="Rubio Cabetas M.J."/>
            <person name="Vlasova A."/>
            <person name="Wirthensohn M."/>
            <person name="Garcia-Mas J."/>
            <person name="Gabaldon T."/>
            <person name="Casacuberta J.M."/>
            <person name="Arus P."/>
        </authorList>
    </citation>
    <scope>NUCLEOTIDE SEQUENCE [LARGE SCALE GENOMIC DNA]</scope>
    <source>
        <strain evidence="9">cv. Texas</strain>
    </source>
</reference>
<dbReference type="PANTHER" id="PTHR33136:SF36">
    <property type="entry name" value="PROTEIN RALF-LIKE 31"/>
    <property type="match status" value="1"/>
</dbReference>
<evidence type="ECO:0000256" key="7">
    <source>
        <dbReference type="SAM" id="SignalP"/>
    </source>
</evidence>
<dbReference type="GO" id="GO:0005576">
    <property type="term" value="C:extracellular region"/>
    <property type="evidence" value="ECO:0007669"/>
    <property type="project" value="UniProtKB-SubCell"/>
</dbReference>
<dbReference type="InterPro" id="IPR008801">
    <property type="entry name" value="RALF"/>
</dbReference>
<dbReference type="GO" id="GO:0009506">
    <property type="term" value="C:plasmodesma"/>
    <property type="evidence" value="ECO:0007669"/>
    <property type="project" value="TreeGrafter"/>
</dbReference>
<comment type="subcellular location">
    <subcellularLocation>
        <location evidence="1">Secreted</location>
    </subcellularLocation>
</comment>
<keyword evidence="3" id="KW-0964">Secreted</keyword>
<organism evidence="8 9">
    <name type="scientific">Prunus dulcis</name>
    <name type="common">Almond</name>
    <name type="synonym">Amygdalus dulcis</name>
    <dbReference type="NCBI Taxonomy" id="3755"/>
    <lineage>
        <taxon>Eukaryota</taxon>
        <taxon>Viridiplantae</taxon>
        <taxon>Streptophyta</taxon>
        <taxon>Embryophyta</taxon>
        <taxon>Tracheophyta</taxon>
        <taxon>Spermatophyta</taxon>
        <taxon>Magnoliopsida</taxon>
        <taxon>eudicotyledons</taxon>
        <taxon>Gunneridae</taxon>
        <taxon>Pentapetalae</taxon>
        <taxon>rosids</taxon>
        <taxon>fabids</taxon>
        <taxon>Rosales</taxon>
        <taxon>Rosaceae</taxon>
        <taxon>Amygdaloideae</taxon>
        <taxon>Amygdaleae</taxon>
        <taxon>Prunus</taxon>
    </lineage>
</organism>
<proteinExistence type="inferred from homology"/>
<dbReference type="PANTHER" id="PTHR33136">
    <property type="entry name" value="RAPID ALKALINIZATION FACTOR-LIKE"/>
    <property type="match status" value="1"/>
</dbReference>
<dbReference type="AlphaFoldDB" id="A0A5E4G530"/>
<keyword evidence="4" id="KW-0372">Hormone</keyword>
<evidence type="ECO:0000256" key="6">
    <source>
        <dbReference type="ARBA" id="ARBA00023157"/>
    </source>
</evidence>
<gene>
    <name evidence="8" type="ORF">ALMOND_2B028653</name>
</gene>
<sequence>MSKPRRPNHMLISCLSLLLIHTHFSICNGVSAFDLNSLKGSGIDGMVGAGRACNQKIGERLTEPEMESETSRRVLAMQKKYISYETLRRDLVPCGKPGASYYNCHAVAANPYSRGCEVITRCARVIGTEPDRSPNPWALHFNLFNAASVYTVKIYACENSHSKLQGAYKISLVADVLRSIWKTDDSFRNSSFISRQKLMSSPNVWPNVLVL</sequence>
<evidence type="ECO:0000313" key="9">
    <source>
        <dbReference type="Proteomes" id="UP000327085"/>
    </source>
</evidence>
<dbReference type="EMBL" id="CABIKO010000358">
    <property type="protein sequence ID" value="VVA34901.1"/>
    <property type="molecule type" value="Genomic_DNA"/>
</dbReference>
<dbReference type="GO" id="GO:0040008">
    <property type="term" value="P:regulation of growth"/>
    <property type="evidence" value="ECO:0007669"/>
    <property type="project" value="UniProtKB-ARBA"/>
</dbReference>
<evidence type="ECO:0000256" key="4">
    <source>
        <dbReference type="ARBA" id="ARBA00022702"/>
    </source>
</evidence>
<dbReference type="InParanoid" id="A0A5E4G530"/>
<evidence type="ECO:0000256" key="5">
    <source>
        <dbReference type="ARBA" id="ARBA00022729"/>
    </source>
</evidence>
<evidence type="ECO:0000256" key="1">
    <source>
        <dbReference type="ARBA" id="ARBA00004613"/>
    </source>
</evidence>
<evidence type="ECO:0000313" key="8">
    <source>
        <dbReference type="EMBL" id="VVA34901.1"/>
    </source>
</evidence>
<keyword evidence="6" id="KW-1015">Disulfide bond</keyword>
<feature type="signal peptide" evidence="7">
    <location>
        <begin position="1"/>
        <end position="32"/>
    </location>
</feature>
<keyword evidence="5 7" id="KW-0732">Signal</keyword>
<protein>
    <submittedName>
        <fullName evidence="8">PREDICTED: RALF</fullName>
    </submittedName>
</protein>